<evidence type="ECO:0000313" key="6">
    <source>
        <dbReference type="EMBL" id="KAI7744092.1"/>
    </source>
</evidence>
<dbReference type="AlphaFoldDB" id="A0AAD5CLP7"/>
<dbReference type="PANTHER" id="PTHR31717">
    <property type="entry name" value="ZINC FINGER PROTEIN CONSTANS-LIKE 10"/>
    <property type="match status" value="1"/>
</dbReference>
<evidence type="ECO:0000256" key="4">
    <source>
        <dbReference type="PROSITE-ProRule" id="PRU00357"/>
    </source>
</evidence>
<sequence length="306" mass="35839">YHDNLSRNWYHNGGDHTFRESVCVHMKKRRKRKIGNNRIKYVSREYADDKMMSSPIKLLLSSKRGPQIKSYLLIKSCLKFQTLLDLVKIRGFVKRWVTVVIIAVRQDPWFIADQMKLTYVYPVTGIFTLRTRCLNAIRERLFAINAIRSRRLLDVLRKNYHFVKIVIGRVIMDLVRYQLRIMIPKMYFDNPIHMIRPDSRSLQPGMEMGLTGDSNAGDYQDCGASSILPMGEPPWCTPAHDSTTSSGIRNDAVLRYKEKKKNRKFEKTVRYATRKARADVRKRVKGRFVKAGDAYDYDPMSQTRSY</sequence>
<evidence type="ECO:0000313" key="7">
    <source>
        <dbReference type="Proteomes" id="UP001206925"/>
    </source>
</evidence>
<dbReference type="PANTHER" id="PTHR31717:SF131">
    <property type="entry name" value="ZINC FINGER PROTEIN CONSTANS-LIKE 9"/>
    <property type="match status" value="1"/>
</dbReference>
<dbReference type="Pfam" id="PF06203">
    <property type="entry name" value="CCT"/>
    <property type="match status" value="1"/>
</dbReference>
<dbReference type="GO" id="GO:0005634">
    <property type="term" value="C:nucleus"/>
    <property type="evidence" value="ECO:0007669"/>
    <property type="project" value="UniProtKB-SubCell"/>
</dbReference>
<evidence type="ECO:0000256" key="1">
    <source>
        <dbReference type="ARBA" id="ARBA00004123"/>
    </source>
</evidence>
<protein>
    <recommendedName>
        <fullName evidence="5">CCT domain-containing protein</fullName>
    </recommendedName>
</protein>
<evidence type="ECO:0000259" key="5">
    <source>
        <dbReference type="PROSITE" id="PS51017"/>
    </source>
</evidence>
<name>A0AAD5CLP7_AMBAR</name>
<keyword evidence="3 4" id="KW-0539">Nucleus</keyword>
<comment type="subcellular location">
    <subcellularLocation>
        <location evidence="1 4">Nucleus</location>
    </subcellularLocation>
</comment>
<organism evidence="6 7">
    <name type="scientific">Ambrosia artemisiifolia</name>
    <name type="common">Common ragweed</name>
    <dbReference type="NCBI Taxonomy" id="4212"/>
    <lineage>
        <taxon>Eukaryota</taxon>
        <taxon>Viridiplantae</taxon>
        <taxon>Streptophyta</taxon>
        <taxon>Embryophyta</taxon>
        <taxon>Tracheophyta</taxon>
        <taxon>Spermatophyta</taxon>
        <taxon>Magnoliopsida</taxon>
        <taxon>eudicotyledons</taxon>
        <taxon>Gunneridae</taxon>
        <taxon>Pentapetalae</taxon>
        <taxon>asterids</taxon>
        <taxon>campanulids</taxon>
        <taxon>Asterales</taxon>
        <taxon>Asteraceae</taxon>
        <taxon>Asteroideae</taxon>
        <taxon>Heliantheae alliance</taxon>
        <taxon>Heliantheae</taxon>
        <taxon>Ambrosia</taxon>
    </lineage>
</organism>
<evidence type="ECO:0000256" key="3">
    <source>
        <dbReference type="ARBA" id="ARBA00023242"/>
    </source>
</evidence>
<keyword evidence="2" id="KW-0677">Repeat</keyword>
<proteinExistence type="predicted"/>
<dbReference type="EMBL" id="JAMZMK010007584">
    <property type="protein sequence ID" value="KAI7744092.1"/>
    <property type="molecule type" value="Genomic_DNA"/>
</dbReference>
<keyword evidence="7" id="KW-1185">Reference proteome</keyword>
<dbReference type="InterPro" id="IPR010402">
    <property type="entry name" value="CCT_domain"/>
</dbReference>
<reference evidence="6" key="1">
    <citation type="submission" date="2022-06" db="EMBL/GenBank/DDBJ databases">
        <title>Uncovering the hologenomic basis of an extraordinary plant invasion.</title>
        <authorList>
            <person name="Bieker V.C."/>
            <person name="Martin M.D."/>
            <person name="Gilbert T."/>
            <person name="Hodgins K."/>
            <person name="Battlay P."/>
            <person name="Petersen B."/>
            <person name="Wilson J."/>
        </authorList>
    </citation>
    <scope>NUCLEOTIDE SEQUENCE</scope>
    <source>
        <strain evidence="6">AA19_3_7</strain>
        <tissue evidence="6">Leaf</tissue>
    </source>
</reference>
<feature type="domain" description="CCT" evidence="5">
    <location>
        <begin position="249"/>
        <end position="291"/>
    </location>
</feature>
<comment type="caution">
    <text evidence="6">The sequence shown here is derived from an EMBL/GenBank/DDBJ whole genome shotgun (WGS) entry which is preliminary data.</text>
</comment>
<dbReference type="Proteomes" id="UP001206925">
    <property type="component" value="Unassembled WGS sequence"/>
</dbReference>
<accession>A0AAD5CLP7</accession>
<dbReference type="PROSITE" id="PS51017">
    <property type="entry name" value="CCT"/>
    <property type="match status" value="1"/>
</dbReference>
<gene>
    <name evidence="6" type="ORF">M8C21_030342</name>
</gene>
<evidence type="ECO:0000256" key="2">
    <source>
        <dbReference type="ARBA" id="ARBA00022737"/>
    </source>
</evidence>
<feature type="non-terminal residue" evidence="6">
    <location>
        <position position="1"/>
    </location>
</feature>